<dbReference type="InterPro" id="IPR036052">
    <property type="entry name" value="TrpB-like_PALP_sf"/>
</dbReference>
<evidence type="ECO:0000256" key="2">
    <source>
        <dbReference type="ARBA" id="ARBA00004924"/>
    </source>
</evidence>
<dbReference type="GO" id="GO:0016765">
    <property type="term" value="F:transferase activity, transferring alkyl or aryl (other than methyl) groups"/>
    <property type="evidence" value="ECO:0007669"/>
    <property type="project" value="UniProtKB-ARBA"/>
</dbReference>
<dbReference type="HOGENOM" id="CLU_021018_1_0_0"/>
<keyword evidence="11" id="KW-1185">Reference proteome</keyword>
<evidence type="ECO:0000256" key="7">
    <source>
        <dbReference type="ARBA" id="ARBA00022679"/>
    </source>
</evidence>
<dbReference type="EMBL" id="CAQJ01000040">
    <property type="protein sequence ID" value="CCQ90679.1"/>
    <property type="molecule type" value="Genomic_DNA"/>
</dbReference>
<dbReference type="PROSITE" id="PS00901">
    <property type="entry name" value="CYS_SYNTHASE"/>
    <property type="match status" value="1"/>
</dbReference>
<evidence type="ECO:0000256" key="8">
    <source>
        <dbReference type="ARBA" id="ARBA00022898"/>
    </source>
</evidence>
<comment type="caution">
    <text evidence="10">The sequence shown here is derived from an EMBL/GenBank/DDBJ whole genome shotgun (WGS) entry which is preliminary data.</text>
</comment>
<evidence type="ECO:0000313" key="10">
    <source>
        <dbReference type="EMBL" id="CCQ90679.1"/>
    </source>
</evidence>
<dbReference type="InParanoid" id="M1ZBT6"/>
<keyword evidence="7" id="KW-0808">Transferase</keyword>
<evidence type="ECO:0000313" key="11">
    <source>
        <dbReference type="Proteomes" id="UP000011704"/>
    </source>
</evidence>
<evidence type="ECO:0000259" key="9">
    <source>
        <dbReference type="Pfam" id="PF00291"/>
    </source>
</evidence>
<dbReference type="PANTHER" id="PTHR10314">
    <property type="entry name" value="CYSTATHIONINE BETA-SYNTHASE"/>
    <property type="match status" value="1"/>
</dbReference>
<protein>
    <recommendedName>
        <fullName evidence="6">N-(2-amino-2-carboxyethyl)-L-glutamate synthase</fullName>
        <ecNumber evidence="5">2.5.1.140</ecNumber>
    </recommendedName>
</protein>
<feature type="domain" description="Tryptophan synthase beta chain-like PALP" evidence="9">
    <location>
        <begin position="10"/>
        <end position="295"/>
    </location>
</feature>
<dbReference type="STRING" id="1266370.NITGR_360017"/>
<dbReference type="CDD" id="cd01561">
    <property type="entry name" value="CBS_like"/>
    <property type="match status" value="1"/>
</dbReference>
<dbReference type="Proteomes" id="UP000011704">
    <property type="component" value="Unassembled WGS sequence"/>
</dbReference>
<dbReference type="InterPro" id="IPR050214">
    <property type="entry name" value="Cys_Synth/Cystath_Beta-Synth"/>
</dbReference>
<reference evidence="10 11" key="1">
    <citation type="journal article" date="2013" name="Front. Microbiol.">
        <title>The genome of Nitrospina gracilis illuminates the metabolism and evolution of the major marine nitrite oxidizer.</title>
        <authorList>
            <person name="Luecker S."/>
            <person name="Nowka B."/>
            <person name="Rattei T."/>
            <person name="Spieck E."/>
            <person name="and Daims H."/>
        </authorList>
    </citation>
    <scope>NUCLEOTIDE SEQUENCE [LARGE SCALE GENOMIC DNA]</scope>
    <source>
        <strain evidence="10 11">3/211</strain>
    </source>
</reference>
<evidence type="ECO:0000256" key="3">
    <source>
        <dbReference type="ARBA" id="ARBA00008519"/>
    </source>
</evidence>
<comment type="cofactor">
    <cofactor evidence="1">
        <name>pyridoxal 5'-phosphate</name>
        <dbReference type="ChEBI" id="CHEBI:597326"/>
    </cofactor>
</comment>
<comment type="subunit">
    <text evidence="4">Homodimer.</text>
</comment>
<gene>
    <name evidence="10" type="primary">sbnA</name>
    <name evidence="10" type="ORF">NITGR_360017</name>
</gene>
<dbReference type="EC" id="2.5.1.140" evidence="5"/>
<comment type="pathway">
    <text evidence="2">Siderophore biosynthesis.</text>
</comment>
<evidence type="ECO:0000256" key="6">
    <source>
        <dbReference type="ARBA" id="ARBA00016985"/>
    </source>
</evidence>
<name>M1ZBT6_NITG3</name>
<dbReference type="OrthoDB" id="9808024at2"/>
<dbReference type="InterPro" id="IPR001926">
    <property type="entry name" value="TrpB-like_PALP"/>
</dbReference>
<dbReference type="AlphaFoldDB" id="M1ZBT6"/>
<dbReference type="GO" id="GO:0006535">
    <property type="term" value="P:cysteine biosynthetic process from serine"/>
    <property type="evidence" value="ECO:0007669"/>
    <property type="project" value="InterPro"/>
</dbReference>
<evidence type="ECO:0000256" key="5">
    <source>
        <dbReference type="ARBA" id="ARBA00012331"/>
    </source>
</evidence>
<dbReference type="NCBIfam" id="TIGR03945">
    <property type="entry name" value="PLP_SbnA_fam"/>
    <property type="match status" value="1"/>
</dbReference>
<dbReference type="RefSeq" id="WP_005008475.1">
    <property type="nucleotide sequence ID" value="NZ_HG422173.1"/>
</dbReference>
<dbReference type="InterPro" id="IPR023927">
    <property type="entry name" value="SbnA"/>
</dbReference>
<accession>M1ZBT6</accession>
<proteinExistence type="inferred from homology"/>
<sequence length="341" mass="37342">MVHDSVVSCVGNTPLVRLSRLFPHLGLDVIAKLELLNPGGSVKDRPARFIVEEGLRDGSIRPGTHLIESTSGNLGIALAMNAKINGLAFTCVVDPNISETNLRIIKLLGARIDMVEEKDDQGGYLKTRIRRVNELLEEIPGSIWVNQYANENNMQSHYRGEGEEVIRQLDGPIDCLVVGVSTSGTILGLARRLRDRFPNLRVVAVDAFGSVIFGTAPRARQLPGIGASRTPELLRPEEIDEVIHVSDWESVQGCHTLLAKEGIFAGGSSGSVVAAIQKMIPVFPRPYRVLTLFPDRGDRYLDMVYDEAWVSSLRREVVDGAYSLPAREVVGLNQSLKVNAS</sequence>
<organism evidence="10 11">
    <name type="scientific">Nitrospina gracilis (strain 3/211)</name>
    <dbReference type="NCBI Taxonomy" id="1266370"/>
    <lineage>
        <taxon>Bacteria</taxon>
        <taxon>Pseudomonadati</taxon>
        <taxon>Nitrospinota/Tectimicrobiota group</taxon>
        <taxon>Nitrospinota</taxon>
        <taxon>Nitrospinia</taxon>
        <taxon>Nitrospinales</taxon>
        <taxon>Nitrospinaceae</taxon>
        <taxon>Nitrospina</taxon>
    </lineage>
</organism>
<dbReference type="InterPro" id="IPR001216">
    <property type="entry name" value="P-phosphate_BS"/>
</dbReference>
<evidence type="ECO:0000256" key="4">
    <source>
        <dbReference type="ARBA" id="ARBA00011738"/>
    </source>
</evidence>
<keyword evidence="8" id="KW-0663">Pyridoxal phosphate</keyword>
<dbReference type="Pfam" id="PF00291">
    <property type="entry name" value="PALP"/>
    <property type="match status" value="1"/>
</dbReference>
<comment type="similarity">
    <text evidence="3">Belongs to the cysteine synthase/cystathionine beta-synthase family. SbnA subfamily.</text>
</comment>
<evidence type="ECO:0000256" key="1">
    <source>
        <dbReference type="ARBA" id="ARBA00001933"/>
    </source>
</evidence>
<dbReference type="SUPFAM" id="SSF53686">
    <property type="entry name" value="Tryptophan synthase beta subunit-like PLP-dependent enzymes"/>
    <property type="match status" value="1"/>
</dbReference>
<dbReference type="Gene3D" id="3.40.50.1100">
    <property type="match status" value="2"/>
</dbReference>